<feature type="domain" description="Polysaccharide export protein N-terminal" evidence="3">
    <location>
        <begin position="454"/>
        <end position="528"/>
    </location>
</feature>
<keyword evidence="2" id="KW-0472">Membrane</keyword>
<dbReference type="EMBL" id="CP036339">
    <property type="protein sequence ID" value="QDT71175.1"/>
    <property type="molecule type" value="Genomic_DNA"/>
</dbReference>
<organism evidence="5 6">
    <name type="scientific">Lacipirellula limnantheis</name>
    <dbReference type="NCBI Taxonomy" id="2528024"/>
    <lineage>
        <taxon>Bacteria</taxon>
        <taxon>Pseudomonadati</taxon>
        <taxon>Planctomycetota</taxon>
        <taxon>Planctomycetia</taxon>
        <taxon>Pirellulales</taxon>
        <taxon>Lacipirellulaceae</taxon>
        <taxon>Lacipirellula</taxon>
    </lineage>
</organism>
<feature type="region of interest" description="Disordered" evidence="1">
    <location>
        <begin position="724"/>
        <end position="758"/>
    </location>
</feature>
<evidence type="ECO:0000259" key="4">
    <source>
        <dbReference type="Pfam" id="PF05569"/>
    </source>
</evidence>
<feature type="domain" description="Peptidase M56" evidence="4">
    <location>
        <begin position="9"/>
        <end position="309"/>
    </location>
</feature>
<sequence>MTPADIAAALVRTTLATSAAALAAWALLTLLRVDSPRIHRIAWLLVIAQGWLFFPLTIEIESESPPPTTKRAAGLVPAGMHETETFEIENEAEWGRGPFATSDSPLVEAPLSQKVPDPFSFAIAAWLLGAITLAAIAVCRYLQVLRTLPLGSPPDDPRWRAEWHAARAAAKLRRRQSVELRITTSLGPLLHWAPWAYLILVPRPLWTTLATPQRQAILRHELAHLRRGDLWKSLAIRVLALPQWFNPLAWLAIRRFDEAAEWACDDAAAATAAGRLKFAKSLLQSAEYAAVPFPASAPAARGVLTRRIHRLVSPRFKEESKMKLLLVPMLLVLAAVAQVVRIQRVVADEPQQPPASGIRSLAEEFSIPLAERLENAKQRHAQLIAERQRHVDAAKSSNLPAAQDVSHSGPPLSQEQIDFDRLTKEFENFAGMDYVIEPPDILSIKSDKLVPKAPHRLETFDKLQIRVTGAIPEQPIDNAYNVDADGTVNLGPTYGRIAVVGQTIQEADDVIRAGLSRVLPDVDVTVTLLASSSAQAITGQHLVAMDGRVNLGFYGSVLVTGMTLKEARAAFERKLAEQFDDPKVSVKVLAYNSKVYYVITQRRGGGDEATRLPIPFPVDGRENVAEALARVYDNADRTLKLKELADASLTLVRPAPNGVGLERVYPIVWDASTQAPTPLTNHGMLPGDRIFVELKPAAALPKKAYSVKDVNGREFTIEPRFLPNVRGSRKSMPTGAEGGSEVGTNNSTPSKTHTTDKAAYRLQPYDTIKLRVARPHRPAHVLTWGDLEGEFTLSRDGSIYLGDDLELAQLAGMTSEEACTAIERQLREVAPECKATLELGPLASEKFFVSIQRPDGTEVAAGAMPVDASAPASTHLGSLRHWLGTAFEEADWELAEPADSNVRKAYLPGPGDRLVIKVRADAELGLLESPPSRPNYRVTVPPPMWIEVFGKKTRGFRIAPLPGWRALYSTQFDHPDVQRPAGPKYAR</sequence>
<dbReference type="PANTHER" id="PTHR34978">
    <property type="entry name" value="POSSIBLE SENSOR-TRANSDUCER PROTEIN BLAR"/>
    <property type="match status" value="1"/>
</dbReference>
<accession>A0A517TS31</accession>
<evidence type="ECO:0000259" key="3">
    <source>
        <dbReference type="Pfam" id="PF02563"/>
    </source>
</evidence>
<keyword evidence="6" id="KW-1185">Reference proteome</keyword>
<feature type="domain" description="Polysaccharide export protein N-terminal" evidence="3">
    <location>
        <begin position="540"/>
        <end position="588"/>
    </location>
</feature>
<dbReference type="AlphaFoldDB" id="A0A517TS31"/>
<gene>
    <name evidence="5" type="ORF">I41_03300</name>
</gene>
<dbReference type="PANTHER" id="PTHR34978:SF3">
    <property type="entry name" value="SLR0241 PROTEIN"/>
    <property type="match status" value="1"/>
</dbReference>
<feature type="transmembrane region" description="Helical" evidence="2">
    <location>
        <begin position="6"/>
        <end position="28"/>
    </location>
</feature>
<dbReference type="Gene3D" id="3.10.560.10">
    <property type="entry name" value="Outer membrane lipoprotein wza domain like"/>
    <property type="match status" value="1"/>
</dbReference>
<reference evidence="5 6" key="1">
    <citation type="submission" date="2019-02" db="EMBL/GenBank/DDBJ databases">
        <title>Deep-cultivation of Planctomycetes and their phenomic and genomic characterization uncovers novel biology.</title>
        <authorList>
            <person name="Wiegand S."/>
            <person name="Jogler M."/>
            <person name="Boedeker C."/>
            <person name="Pinto D."/>
            <person name="Vollmers J."/>
            <person name="Rivas-Marin E."/>
            <person name="Kohn T."/>
            <person name="Peeters S.H."/>
            <person name="Heuer A."/>
            <person name="Rast P."/>
            <person name="Oberbeckmann S."/>
            <person name="Bunk B."/>
            <person name="Jeske O."/>
            <person name="Meyerdierks A."/>
            <person name="Storesund J.E."/>
            <person name="Kallscheuer N."/>
            <person name="Luecker S."/>
            <person name="Lage O.M."/>
            <person name="Pohl T."/>
            <person name="Merkel B.J."/>
            <person name="Hornburger P."/>
            <person name="Mueller R.-W."/>
            <person name="Bruemmer F."/>
            <person name="Labrenz M."/>
            <person name="Spormann A.M."/>
            <person name="Op den Camp H."/>
            <person name="Overmann J."/>
            <person name="Amann R."/>
            <person name="Jetten M.S.M."/>
            <person name="Mascher T."/>
            <person name="Medema M.H."/>
            <person name="Devos D.P."/>
            <person name="Kaster A.-K."/>
            <person name="Ovreas L."/>
            <person name="Rohde M."/>
            <person name="Galperin M.Y."/>
            <person name="Jogler C."/>
        </authorList>
    </citation>
    <scope>NUCLEOTIDE SEQUENCE [LARGE SCALE GENOMIC DNA]</scope>
    <source>
        <strain evidence="5 6">I41</strain>
    </source>
</reference>
<feature type="transmembrane region" description="Helical" evidence="2">
    <location>
        <begin position="40"/>
        <end position="58"/>
    </location>
</feature>
<protein>
    <submittedName>
        <fullName evidence="5">Polysaccharide biosynthesis/export protein</fullName>
    </submittedName>
</protein>
<dbReference type="InterPro" id="IPR052173">
    <property type="entry name" value="Beta-lactam_resp_regulator"/>
</dbReference>
<proteinExistence type="predicted"/>
<name>A0A517TS31_9BACT</name>
<evidence type="ECO:0000256" key="1">
    <source>
        <dbReference type="SAM" id="MobiDB-lite"/>
    </source>
</evidence>
<feature type="compositionally biased region" description="Polar residues" evidence="1">
    <location>
        <begin position="742"/>
        <end position="752"/>
    </location>
</feature>
<evidence type="ECO:0000256" key="2">
    <source>
        <dbReference type="SAM" id="Phobius"/>
    </source>
</evidence>
<keyword evidence="2" id="KW-0812">Transmembrane</keyword>
<dbReference type="Pfam" id="PF02563">
    <property type="entry name" value="Poly_export"/>
    <property type="match status" value="2"/>
</dbReference>
<dbReference type="Pfam" id="PF05569">
    <property type="entry name" value="Peptidase_M56"/>
    <property type="match status" value="1"/>
</dbReference>
<dbReference type="InterPro" id="IPR008756">
    <property type="entry name" value="Peptidase_M56"/>
</dbReference>
<dbReference type="Gene3D" id="3.30.1950.10">
    <property type="entry name" value="wza like domain"/>
    <property type="match status" value="2"/>
</dbReference>
<evidence type="ECO:0000313" key="5">
    <source>
        <dbReference type="EMBL" id="QDT71175.1"/>
    </source>
</evidence>
<dbReference type="InterPro" id="IPR003715">
    <property type="entry name" value="Poly_export_N"/>
</dbReference>
<dbReference type="OrthoDB" id="9770467at2"/>
<dbReference type="KEGG" id="llh:I41_03300"/>
<dbReference type="CDD" id="cd07341">
    <property type="entry name" value="M56_BlaR1_MecR1_like"/>
    <property type="match status" value="1"/>
</dbReference>
<keyword evidence="2" id="KW-1133">Transmembrane helix</keyword>
<feature type="transmembrane region" description="Helical" evidence="2">
    <location>
        <begin position="119"/>
        <end position="142"/>
    </location>
</feature>
<evidence type="ECO:0000313" key="6">
    <source>
        <dbReference type="Proteomes" id="UP000317909"/>
    </source>
</evidence>
<dbReference type="Proteomes" id="UP000317909">
    <property type="component" value="Chromosome"/>
</dbReference>
<dbReference type="RefSeq" id="WP_145430333.1">
    <property type="nucleotide sequence ID" value="NZ_CP036339.1"/>
</dbReference>